<dbReference type="OrthoDB" id="672807at2"/>
<proteinExistence type="predicted"/>
<dbReference type="PROSITE" id="PS51257">
    <property type="entry name" value="PROKAR_LIPOPROTEIN"/>
    <property type="match status" value="1"/>
</dbReference>
<dbReference type="AlphaFoldDB" id="A0A1H4GAI5"/>
<reference evidence="2" key="1">
    <citation type="submission" date="2016-10" db="EMBL/GenBank/DDBJ databases">
        <authorList>
            <person name="Varghese N."/>
            <person name="Submissions S."/>
        </authorList>
    </citation>
    <scope>NUCLEOTIDE SEQUENCE [LARGE SCALE GENOMIC DNA]</scope>
    <source>
        <strain evidence="2">DSM 23920</strain>
    </source>
</reference>
<gene>
    <name evidence="1" type="ORF">SAMN05660909_05120</name>
</gene>
<accession>A0A1H4GAI5</accession>
<protein>
    <submittedName>
        <fullName evidence="1">Uncharacterized protein</fullName>
    </submittedName>
</protein>
<keyword evidence="2" id="KW-1185">Reference proteome</keyword>
<sequence length="163" mass="17743">METKRVRRLSWVLGLALVAAMTSSGCKKDDDPKPPSVEKINAKITVTVTGADANDQADFRVQAANGDASQYGAPVWKINGVVQGNEDNVFVNEEDFVTNVKTYVFETVKPFDMVSVHLGFSNTDGGPMTINYKVEVDGQVKTNVQNLVLAAGKSEIKNLTYNK</sequence>
<dbReference type="EMBL" id="FNRL01000035">
    <property type="protein sequence ID" value="SEB06646.1"/>
    <property type="molecule type" value="Genomic_DNA"/>
</dbReference>
<name>A0A1H4GAI5_9BACT</name>
<dbReference type="STRING" id="408074.SAMN05660909_05120"/>
<organism evidence="1 2">
    <name type="scientific">Chitinophaga terrae</name>
    <name type="common">ex Kim and Jung 2007</name>
    <dbReference type="NCBI Taxonomy" id="408074"/>
    <lineage>
        <taxon>Bacteria</taxon>
        <taxon>Pseudomonadati</taxon>
        <taxon>Bacteroidota</taxon>
        <taxon>Chitinophagia</taxon>
        <taxon>Chitinophagales</taxon>
        <taxon>Chitinophagaceae</taxon>
        <taxon>Chitinophaga</taxon>
    </lineage>
</organism>
<evidence type="ECO:0000313" key="1">
    <source>
        <dbReference type="EMBL" id="SEB06646.1"/>
    </source>
</evidence>
<dbReference type="RefSeq" id="WP_089765447.1">
    <property type="nucleotide sequence ID" value="NZ_BKAT01000057.1"/>
</dbReference>
<evidence type="ECO:0000313" key="2">
    <source>
        <dbReference type="Proteomes" id="UP000199656"/>
    </source>
</evidence>
<dbReference type="Proteomes" id="UP000199656">
    <property type="component" value="Unassembled WGS sequence"/>
</dbReference>